<name>A0A0L0DFA3_THETB</name>
<keyword evidence="1 4" id="KW-0963">Cytoplasm</keyword>
<dbReference type="InterPro" id="IPR016050">
    <property type="entry name" value="Proteasome_bsu_CS"/>
</dbReference>
<dbReference type="STRING" id="461836.A0A0L0DFA3"/>
<dbReference type="EMBL" id="GL349459">
    <property type="protein sequence ID" value="KNC49993.1"/>
    <property type="molecule type" value="Genomic_DNA"/>
</dbReference>
<dbReference type="SUPFAM" id="SSF56235">
    <property type="entry name" value="N-terminal nucleophile aminohydrolases (Ntn hydrolases)"/>
    <property type="match status" value="1"/>
</dbReference>
<dbReference type="InterPro" id="IPR023333">
    <property type="entry name" value="Proteasome_suB-type"/>
</dbReference>
<dbReference type="AlphaFoldDB" id="A0A0L0DFA3"/>
<evidence type="ECO:0000313" key="6">
    <source>
        <dbReference type="Proteomes" id="UP000054408"/>
    </source>
</evidence>
<dbReference type="OMA" id="CSEQLYG"/>
<evidence type="ECO:0000256" key="3">
    <source>
        <dbReference type="ARBA" id="ARBA00023242"/>
    </source>
</evidence>
<evidence type="ECO:0000313" key="5">
    <source>
        <dbReference type="EMBL" id="KNC49993.1"/>
    </source>
</evidence>
<dbReference type="PROSITE" id="PS00854">
    <property type="entry name" value="PROTEASOME_BETA_1"/>
    <property type="match status" value="1"/>
</dbReference>
<dbReference type="FunFam" id="3.60.20.10:FF:000003">
    <property type="entry name" value="Proteasome subunit beta type-3"/>
    <property type="match status" value="1"/>
</dbReference>
<dbReference type="PANTHER" id="PTHR32194:SF10">
    <property type="entry name" value="PROTEASOME SUBUNIT BETA TYPE-3"/>
    <property type="match status" value="1"/>
</dbReference>
<keyword evidence="6" id="KW-1185">Reference proteome</keyword>
<evidence type="ECO:0000256" key="1">
    <source>
        <dbReference type="ARBA" id="ARBA00022490"/>
    </source>
</evidence>
<dbReference type="PROSITE" id="PS51476">
    <property type="entry name" value="PROTEASOME_BETA_2"/>
    <property type="match status" value="1"/>
</dbReference>
<dbReference type="Proteomes" id="UP000054408">
    <property type="component" value="Unassembled WGS sequence"/>
</dbReference>
<proteinExistence type="inferred from homology"/>
<dbReference type="GO" id="GO:0043161">
    <property type="term" value="P:proteasome-mediated ubiquitin-dependent protein catabolic process"/>
    <property type="evidence" value="ECO:0007669"/>
    <property type="project" value="InterPro"/>
</dbReference>
<dbReference type="InterPro" id="IPR029055">
    <property type="entry name" value="Ntn_hydrolases_N"/>
</dbReference>
<dbReference type="GO" id="GO:0019774">
    <property type="term" value="C:proteasome core complex, beta-subunit complex"/>
    <property type="evidence" value="ECO:0007669"/>
    <property type="project" value="InterPro"/>
</dbReference>
<protein>
    <recommendedName>
        <fullName evidence="4">Proteasome subunit beta</fullName>
    </recommendedName>
</protein>
<accession>A0A0L0DFA3</accession>
<dbReference type="GO" id="GO:0005737">
    <property type="term" value="C:cytoplasm"/>
    <property type="evidence" value="ECO:0007669"/>
    <property type="project" value="UniProtKB-SubCell"/>
</dbReference>
<dbReference type="InterPro" id="IPR001353">
    <property type="entry name" value="Proteasome_sua/b"/>
</dbReference>
<comment type="subunit">
    <text evidence="4">Component of the proteasome complex.</text>
</comment>
<comment type="function">
    <text evidence="4">Component of the proteasome, a multicatalytic proteinase complex which is characterized by its ability to cleave peptides with Arg, Phe, Tyr, Leu, and Glu adjacent to the leaving group at neutral or slightly basic pH. The proteasome has an ATP-dependent proteolytic activity.</text>
</comment>
<comment type="subcellular location">
    <subcellularLocation>
        <location evidence="4">Cytoplasm</location>
    </subcellularLocation>
    <subcellularLocation>
        <location evidence="4">Nucleus</location>
    </subcellularLocation>
</comment>
<dbReference type="RefSeq" id="XP_013757162.1">
    <property type="nucleotide sequence ID" value="XM_013901708.1"/>
</dbReference>
<dbReference type="eggNOG" id="KOG0180">
    <property type="taxonomic scope" value="Eukaryota"/>
</dbReference>
<dbReference type="InterPro" id="IPR033811">
    <property type="entry name" value="Proteasome_beta_3"/>
</dbReference>
<reference evidence="5 6" key="1">
    <citation type="submission" date="2010-05" db="EMBL/GenBank/DDBJ databases">
        <title>The Genome Sequence of Thecamonas trahens ATCC 50062.</title>
        <authorList>
            <consortium name="The Broad Institute Genome Sequencing Platform"/>
            <person name="Russ C."/>
            <person name="Cuomo C."/>
            <person name="Shea T."/>
            <person name="Young S.K."/>
            <person name="Zeng Q."/>
            <person name="Koehrsen M."/>
            <person name="Haas B."/>
            <person name="Borodovsky M."/>
            <person name="Guigo R."/>
            <person name="Alvarado L."/>
            <person name="Berlin A."/>
            <person name="Bochicchio J."/>
            <person name="Borenstein D."/>
            <person name="Chapman S."/>
            <person name="Chen Z."/>
            <person name="Freedman E."/>
            <person name="Gellesch M."/>
            <person name="Goldberg J."/>
            <person name="Griggs A."/>
            <person name="Gujja S."/>
            <person name="Heilman E."/>
            <person name="Heiman D."/>
            <person name="Hepburn T."/>
            <person name="Howarth C."/>
            <person name="Jen D."/>
            <person name="Larson L."/>
            <person name="Mehta T."/>
            <person name="Park D."/>
            <person name="Pearson M."/>
            <person name="Roberts A."/>
            <person name="Saif S."/>
            <person name="Shenoy N."/>
            <person name="Sisk P."/>
            <person name="Stolte C."/>
            <person name="Sykes S."/>
            <person name="Thomson T."/>
            <person name="Walk T."/>
            <person name="White J."/>
            <person name="Yandava C."/>
            <person name="Burger G."/>
            <person name="Gray M.W."/>
            <person name="Holland P.W.H."/>
            <person name="King N."/>
            <person name="Lang F.B.F."/>
            <person name="Roger A.J."/>
            <person name="Ruiz-Trillo I."/>
            <person name="Lander E."/>
            <person name="Nusbaum C."/>
        </authorList>
    </citation>
    <scope>NUCLEOTIDE SEQUENCE [LARGE SCALE GENOMIC DNA]</scope>
    <source>
        <strain evidence="5 6">ATCC 50062</strain>
    </source>
</reference>
<evidence type="ECO:0000256" key="4">
    <source>
        <dbReference type="RuleBase" id="RU004203"/>
    </source>
</evidence>
<keyword evidence="2 4" id="KW-0647">Proteasome</keyword>
<dbReference type="Gene3D" id="3.60.20.10">
    <property type="entry name" value="Glutamine Phosphoribosylpyrophosphate, subunit 1, domain 1"/>
    <property type="match status" value="1"/>
</dbReference>
<organism evidence="5 6">
    <name type="scientific">Thecamonas trahens ATCC 50062</name>
    <dbReference type="NCBI Taxonomy" id="461836"/>
    <lineage>
        <taxon>Eukaryota</taxon>
        <taxon>Apusozoa</taxon>
        <taxon>Apusomonadida</taxon>
        <taxon>Apusomonadidae</taxon>
        <taxon>Thecamonas</taxon>
    </lineage>
</organism>
<gene>
    <name evidence="5" type="ORF">AMSG_05750</name>
</gene>
<dbReference type="CDD" id="cd03759">
    <property type="entry name" value="proteasome_beta_type_3"/>
    <property type="match status" value="1"/>
</dbReference>
<dbReference type="PANTHER" id="PTHR32194">
    <property type="entry name" value="METALLOPROTEASE TLDD"/>
    <property type="match status" value="1"/>
</dbReference>
<comment type="similarity">
    <text evidence="4">Belongs to the peptidase T1B family.</text>
</comment>
<dbReference type="GeneID" id="25565084"/>
<dbReference type="Pfam" id="PF00227">
    <property type="entry name" value="Proteasome"/>
    <property type="match status" value="1"/>
</dbReference>
<keyword evidence="3 4" id="KW-0539">Nucleus</keyword>
<evidence type="ECO:0000256" key="2">
    <source>
        <dbReference type="ARBA" id="ARBA00022942"/>
    </source>
</evidence>
<sequence>MSIMTYNGAAIIAMKGKDCVAIASDTRLGIQAMTVATDFQKVFKIHDYLYLGMAGLATDVQTLDALFQFKHNMFALRENRNMSPSAFLAMVSSTLYSKRFGPYFVEPVVAGLTVKPDGSVEPYVGGTDLIGCISSPDGFAVSGTMSEALYGPCESMYKPDLEPEDLFETISQCMLAGVDRDAVSGWGVVVHIITKDEVITRHLKNRMD</sequence>
<dbReference type="OrthoDB" id="204949at2759"/>
<dbReference type="GO" id="GO:0005634">
    <property type="term" value="C:nucleus"/>
    <property type="evidence" value="ECO:0007669"/>
    <property type="project" value="UniProtKB-SubCell"/>
</dbReference>